<evidence type="ECO:0000259" key="8">
    <source>
        <dbReference type="PROSITE" id="PS50833"/>
    </source>
</evidence>
<comment type="similarity">
    <text evidence="2 6">Belongs to the RPF2 family.</text>
</comment>
<dbReference type="InterPro" id="IPR039770">
    <property type="entry name" value="Rpf2"/>
</dbReference>
<keyword evidence="10" id="KW-1185">Reference proteome</keyword>
<dbReference type="PANTHER" id="PTHR12728">
    <property type="entry name" value="BRIX DOMAIN CONTAINING PROTEIN"/>
    <property type="match status" value="1"/>
</dbReference>
<feature type="region of interest" description="Disordered" evidence="7">
    <location>
        <begin position="291"/>
        <end position="354"/>
    </location>
</feature>
<evidence type="ECO:0000256" key="7">
    <source>
        <dbReference type="SAM" id="MobiDB-lite"/>
    </source>
</evidence>
<feature type="compositionally biased region" description="Basic residues" evidence="7">
    <location>
        <begin position="341"/>
        <end position="354"/>
    </location>
</feature>
<dbReference type="OrthoDB" id="407658at2759"/>
<dbReference type="InterPro" id="IPR007109">
    <property type="entry name" value="Brix"/>
</dbReference>
<sequence>MAHTDGIVALEPGVWGVECSFSFLSQVCALLIQNDCIYRRPKSRRSKRFLENRSPKLIENPKNTMLVRGGNANLTVSLALKNLWVVMCGAPGAGLQAVTLKNLVRPFEDPTSLEFFSKKSDCSLFVFASHNKKRPNNLIFGRMFDYHLLDMFEMGMESFRLLGDLKVEGCPEGTKPLLVFAGELFDTQLEFQRLKSLLTDFFCGPRVPARKTELVLLKKSGCRTPRVELQEMGPSFDFSLRRNHMASDDLYKLAHKQPKGLMPKTKKNISHNAFGSKLGRIHMQRQDLNKMQTRKMKGLRKRRRGGMEAPETEETSSNGKMETTKTNPRKRSREAQGMRTSGKKMKRRRKNQTV</sequence>
<dbReference type="GO" id="GO:0000463">
    <property type="term" value="P:maturation of LSU-rRNA from tricistronic rRNA transcript (SSU-rRNA, 5.8S rRNA, LSU-rRNA)"/>
    <property type="evidence" value="ECO:0007669"/>
    <property type="project" value="TreeGrafter"/>
</dbReference>
<comment type="caution">
    <text evidence="9">The sequence shown here is derived from an EMBL/GenBank/DDBJ whole genome shotgun (WGS) entry which is preliminary data.</text>
</comment>
<dbReference type="GO" id="GO:0005730">
    <property type="term" value="C:nucleolus"/>
    <property type="evidence" value="ECO:0007669"/>
    <property type="project" value="UniProtKB-SubCell"/>
</dbReference>
<proteinExistence type="inferred from homology"/>
<evidence type="ECO:0000256" key="6">
    <source>
        <dbReference type="RuleBase" id="RU367086"/>
    </source>
</evidence>
<feature type="compositionally biased region" description="Basic residues" evidence="7">
    <location>
        <begin position="292"/>
        <end position="304"/>
    </location>
</feature>
<accession>A0A553QCT6</accession>
<dbReference type="GO" id="GO:0000027">
    <property type="term" value="P:ribosomal large subunit assembly"/>
    <property type="evidence" value="ECO:0007669"/>
    <property type="project" value="InterPro"/>
</dbReference>
<feature type="compositionally biased region" description="Polar residues" evidence="7">
    <location>
        <begin position="315"/>
        <end position="326"/>
    </location>
</feature>
<dbReference type="GO" id="GO:0019843">
    <property type="term" value="F:rRNA binding"/>
    <property type="evidence" value="ECO:0007669"/>
    <property type="project" value="UniProtKB-UniRule"/>
</dbReference>
<feature type="domain" description="Brix" evidence="8">
    <location>
        <begin position="62"/>
        <end position="249"/>
    </location>
</feature>
<evidence type="ECO:0000313" key="9">
    <source>
        <dbReference type="EMBL" id="TRY87737.1"/>
    </source>
</evidence>
<dbReference type="AlphaFoldDB" id="A0A553QCT6"/>
<evidence type="ECO:0000256" key="2">
    <source>
        <dbReference type="ARBA" id="ARBA00010782"/>
    </source>
</evidence>
<name>A0A553QCT6_9TELE</name>
<evidence type="ECO:0000313" key="10">
    <source>
        <dbReference type="Proteomes" id="UP000316079"/>
    </source>
</evidence>
<dbReference type="Proteomes" id="UP000316079">
    <property type="component" value="Unassembled WGS sequence"/>
</dbReference>
<dbReference type="EMBL" id="SRMA01026098">
    <property type="protein sequence ID" value="TRY87737.1"/>
    <property type="molecule type" value="Genomic_DNA"/>
</dbReference>
<dbReference type="PROSITE" id="PS50833">
    <property type="entry name" value="BRIX"/>
    <property type="match status" value="1"/>
</dbReference>
<keyword evidence="4 6" id="KW-0539">Nucleus</keyword>
<dbReference type="PANTHER" id="PTHR12728:SF0">
    <property type="entry name" value="RIBOSOME PRODUCTION FACTOR 2 HOMOLOG"/>
    <property type="match status" value="1"/>
</dbReference>
<evidence type="ECO:0000256" key="1">
    <source>
        <dbReference type="ARBA" id="ARBA00004604"/>
    </source>
</evidence>
<gene>
    <name evidence="9" type="ORF">DNTS_031804</name>
</gene>
<dbReference type="Pfam" id="PF04427">
    <property type="entry name" value="Brix"/>
    <property type="match status" value="1"/>
</dbReference>
<comment type="subcellular location">
    <subcellularLocation>
        <location evidence="1 6">Nucleus</location>
        <location evidence="1 6">Nucleolus</location>
    </subcellularLocation>
</comment>
<evidence type="ECO:0000256" key="5">
    <source>
        <dbReference type="ARBA" id="ARBA00030889"/>
    </source>
</evidence>
<protein>
    <recommendedName>
        <fullName evidence="3 6">Ribosome production factor 2 homolog</fullName>
    </recommendedName>
    <alternativeName>
        <fullName evidence="5 6">Ribosome biogenesis protein RPF2 homolog</fullName>
    </alternativeName>
</protein>
<evidence type="ECO:0000256" key="4">
    <source>
        <dbReference type="ARBA" id="ARBA00023242"/>
    </source>
</evidence>
<organism evidence="9 10">
    <name type="scientific">Danionella cerebrum</name>
    <dbReference type="NCBI Taxonomy" id="2873325"/>
    <lineage>
        <taxon>Eukaryota</taxon>
        <taxon>Metazoa</taxon>
        <taxon>Chordata</taxon>
        <taxon>Craniata</taxon>
        <taxon>Vertebrata</taxon>
        <taxon>Euteleostomi</taxon>
        <taxon>Actinopterygii</taxon>
        <taxon>Neopterygii</taxon>
        <taxon>Teleostei</taxon>
        <taxon>Ostariophysi</taxon>
        <taxon>Cypriniformes</taxon>
        <taxon>Danionidae</taxon>
        <taxon>Danioninae</taxon>
        <taxon>Danionella</taxon>
    </lineage>
</organism>
<evidence type="ECO:0000256" key="3">
    <source>
        <dbReference type="ARBA" id="ARBA00020387"/>
    </source>
</evidence>
<dbReference type="SMART" id="SM00879">
    <property type="entry name" value="Brix"/>
    <property type="match status" value="1"/>
</dbReference>
<reference evidence="9 10" key="1">
    <citation type="journal article" date="2019" name="Sci. Data">
        <title>Hybrid genome assembly and annotation of Danionella translucida.</title>
        <authorList>
            <person name="Kadobianskyi M."/>
            <person name="Schulze L."/>
            <person name="Schuelke M."/>
            <person name="Judkewitz B."/>
        </authorList>
    </citation>
    <scope>NUCLEOTIDE SEQUENCE [LARGE SCALE GENOMIC DNA]</scope>
    <source>
        <strain evidence="9 10">Bolton</strain>
    </source>
</reference>
<dbReference type="STRING" id="623744.A0A553QCT6"/>